<evidence type="ECO:0000313" key="2">
    <source>
        <dbReference type="EMBL" id="TDS17243.1"/>
    </source>
</evidence>
<evidence type="ECO:0000313" key="3">
    <source>
        <dbReference type="Proteomes" id="UP000294752"/>
    </source>
</evidence>
<feature type="coiled-coil region" evidence="1">
    <location>
        <begin position="12"/>
        <end position="69"/>
    </location>
</feature>
<dbReference type="EMBL" id="SNZV01000001">
    <property type="protein sequence ID" value="TDS17243.1"/>
    <property type="molecule type" value="Genomic_DNA"/>
</dbReference>
<dbReference type="OrthoDB" id="667380at2"/>
<organism evidence="2 3">
    <name type="scientific">Sphingobacterium paludis</name>
    <dbReference type="NCBI Taxonomy" id="1476465"/>
    <lineage>
        <taxon>Bacteria</taxon>
        <taxon>Pseudomonadati</taxon>
        <taxon>Bacteroidota</taxon>
        <taxon>Sphingobacteriia</taxon>
        <taxon>Sphingobacteriales</taxon>
        <taxon>Sphingobacteriaceae</taxon>
        <taxon>Sphingobacterium</taxon>
    </lineage>
</organism>
<protein>
    <recommendedName>
        <fullName evidence="4">3-oxoacyl-ACP synthase</fullName>
    </recommendedName>
</protein>
<accession>A0A4R7D7R6</accession>
<sequence length="148" mass="16669">MELKKQLLEYCLQKNEERLNEIVYAIQQAQEAIESDTKSSAGDKYETSREMVQQDLNRYQNQLIQAKKDAVILQHIALEERETVGVGSLVETDHGFYLIAISLGKYSLHNHDFMIISGSSPIGRLLTGNKVGATIQFNGKVQTIRAIT</sequence>
<proteinExistence type="predicted"/>
<gene>
    <name evidence="2" type="ORF">B0I21_101105</name>
</gene>
<keyword evidence="1" id="KW-0175">Coiled coil</keyword>
<dbReference type="Proteomes" id="UP000294752">
    <property type="component" value="Unassembled WGS sequence"/>
</dbReference>
<dbReference type="AlphaFoldDB" id="A0A4R7D7R6"/>
<name>A0A4R7D7R6_9SPHI</name>
<reference evidence="2 3" key="1">
    <citation type="submission" date="2019-03" db="EMBL/GenBank/DDBJ databases">
        <title>Genomic Encyclopedia of Type Strains, Phase III (KMG-III): the genomes of soil and plant-associated and newly described type strains.</title>
        <authorList>
            <person name="Whitman W."/>
        </authorList>
    </citation>
    <scope>NUCLEOTIDE SEQUENCE [LARGE SCALE GENOMIC DNA]</scope>
    <source>
        <strain evidence="2 3">CGMCC 1.12801</strain>
    </source>
</reference>
<evidence type="ECO:0000256" key="1">
    <source>
        <dbReference type="SAM" id="Coils"/>
    </source>
</evidence>
<evidence type="ECO:0008006" key="4">
    <source>
        <dbReference type="Google" id="ProtNLM"/>
    </source>
</evidence>
<keyword evidence="3" id="KW-1185">Reference proteome</keyword>
<dbReference type="RefSeq" id="WP_133638392.1">
    <property type="nucleotide sequence ID" value="NZ_SNZV01000001.1"/>
</dbReference>
<comment type="caution">
    <text evidence="2">The sequence shown here is derived from an EMBL/GenBank/DDBJ whole genome shotgun (WGS) entry which is preliminary data.</text>
</comment>